<organism evidence="6 7">
    <name type="scientific">Candidatus Amesbacteria bacterium RIFCSPHIGHO2_01_FULL_48_32b</name>
    <dbReference type="NCBI Taxonomy" id="1797253"/>
    <lineage>
        <taxon>Bacteria</taxon>
        <taxon>Candidatus Amesiibacteriota</taxon>
    </lineage>
</organism>
<name>A0A1F4YCV2_9BACT</name>
<dbReference type="PROSITE" id="PS50042">
    <property type="entry name" value="CNMP_BINDING_3"/>
    <property type="match status" value="1"/>
</dbReference>
<dbReference type="InterPro" id="IPR012318">
    <property type="entry name" value="HTH_CRP"/>
</dbReference>
<keyword evidence="3" id="KW-0804">Transcription</keyword>
<dbReference type="GO" id="GO:0003677">
    <property type="term" value="F:DNA binding"/>
    <property type="evidence" value="ECO:0007669"/>
    <property type="project" value="UniProtKB-KW"/>
</dbReference>
<reference evidence="6 7" key="1">
    <citation type="journal article" date="2016" name="Nat. Commun.">
        <title>Thousands of microbial genomes shed light on interconnected biogeochemical processes in an aquifer system.</title>
        <authorList>
            <person name="Anantharaman K."/>
            <person name="Brown C.T."/>
            <person name="Hug L.A."/>
            <person name="Sharon I."/>
            <person name="Castelle C.J."/>
            <person name="Probst A.J."/>
            <person name="Thomas B.C."/>
            <person name="Singh A."/>
            <person name="Wilkins M.J."/>
            <person name="Karaoz U."/>
            <person name="Brodie E.L."/>
            <person name="Williams K.H."/>
            <person name="Hubbard S.S."/>
            <person name="Banfield J.F."/>
        </authorList>
    </citation>
    <scope>NUCLEOTIDE SEQUENCE [LARGE SCALE GENOMIC DNA]</scope>
</reference>
<keyword evidence="1" id="KW-0805">Transcription regulation</keyword>
<dbReference type="SMART" id="SM00419">
    <property type="entry name" value="HTH_CRP"/>
    <property type="match status" value="1"/>
</dbReference>
<proteinExistence type="predicted"/>
<accession>A0A1F4YCV2</accession>
<dbReference type="PROSITE" id="PS51063">
    <property type="entry name" value="HTH_CRP_2"/>
    <property type="match status" value="1"/>
</dbReference>
<evidence type="ECO:0000259" key="4">
    <source>
        <dbReference type="PROSITE" id="PS50042"/>
    </source>
</evidence>
<keyword evidence="2" id="KW-0238">DNA-binding</keyword>
<dbReference type="GO" id="GO:0005829">
    <property type="term" value="C:cytosol"/>
    <property type="evidence" value="ECO:0007669"/>
    <property type="project" value="TreeGrafter"/>
</dbReference>
<dbReference type="GO" id="GO:0003700">
    <property type="term" value="F:DNA-binding transcription factor activity"/>
    <property type="evidence" value="ECO:0007669"/>
    <property type="project" value="TreeGrafter"/>
</dbReference>
<evidence type="ECO:0000259" key="5">
    <source>
        <dbReference type="PROSITE" id="PS51063"/>
    </source>
</evidence>
<dbReference type="InterPro" id="IPR036390">
    <property type="entry name" value="WH_DNA-bd_sf"/>
</dbReference>
<dbReference type="Pfam" id="PF00027">
    <property type="entry name" value="cNMP_binding"/>
    <property type="match status" value="1"/>
</dbReference>
<comment type="caution">
    <text evidence="6">The sequence shown here is derived from an EMBL/GenBank/DDBJ whole genome shotgun (WGS) entry which is preliminary data.</text>
</comment>
<dbReference type="Gene3D" id="2.60.120.10">
    <property type="entry name" value="Jelly Rolls"/>
    <property type="match status" value="1"/>
</dbReference>
<evidence type="ECO:0000256" key="1">
    <source>
        <dbReference type="ARBA" id="ARBA00023015"/>
    </source>
</evidence>
<evidence type="ECO:0000313" key="6">
    <source>
        <dbReference type="EMBL" id="OGC91762.1"/>
    </source>
</evidence>
<evidence type="ECO:0000256" key="2">
    <source>
        <dbReference type="ARBA" id="ARBA00023125"/>
    </source>
</evidence>
<dbReference type="EMBL" id="MEXH01000029">
    <property type="protein sequence ID" value="OGC91762.1"/>
    <property type="molecule type" value="Genomic_DNA"/>
</dbReference>
<dbReference type="SUPFAM" id="SSF46785">
    <property type="entry name" value="Winged helix' DNA-binding domain"/>
    <property type="match status" value="1"/>
</dbReference>
<dbReference type="Pfam" id="PF13545">
    <property type="entry name" value="HTH_Crp_2"/>
    <property type="match status" value="1"/>
</dbReference>
<dbReference type="Proteomes" id="UP000178176">
    <property type="component" value="Unassembled WGS sequence"/>
</dbReference>
<dbReference type="PANTHER" id="PTHR24567">
    <property type="entry name" value="CRP FAMILY TRANSCRIPTIONAL REGULATORY PROTEIN"/>
    <property type="match status" value="1"/>
</dbReference>
<dbReference type="InterPro" id="IPR050397">
    <property type="entry name" value="Env_Response_Regulators"/>
</dbReference>
<feature type="domain" description="HTH crp-type" evidence="5">
    <location>
        <begin position="134"/>
        <end position="207"/>
    </location>
</feature>
<evidence type="ECO:0008006" key="8">
    <source>
        <dbReference type="Google" id="ProtNLM"/>
    </source>
</evidence>
<feature type="domain" description="Cyclic nucleotide-binding" evidence="4">
    <location>
        <begin position="8"/>
        <end position="120"/>
    </location>
</feature>
<dbReference type="InterPro" id="IPR018490">
    <property type="entry name" value="cNMP-bd_dom_sf"/>
</dbReference>
<dbReference type="SMART" id="SM00100">
    <property type="entry name" value="cNMP"/>
    <property type="match status" value="1"/>
</dbReference>
<evidence type="ECO:0000313" key="7">
    <source>
        <dbReference type="Proteomes" id="UP000178176"/>
    </source>
</evidence>
<dbReference type="InterPro" id="IPR000595">
    <property type="entry name" value="cNMP-bd_dom"/>
</dbReference>
<dbReference type="PANTHER" id="PTHR24567:SF28">
    <property type="entry name" value="LISTERIOLYSIN REGULATORY PROTEIN"/>
    <property type="match status" value="1"/>
</dbReference>
<sequence>MPDSVTLQLQKLFHPFPLLKYRKGETLIRSEDPPPGIYYIHSGYVRMFSLFANGRELTLNIFSPGAYFPMIWAITASPNSYYYQTLTEVSLRRAPKDLVLSYLQSHPDVLFALTQRILSGVDSLLSRLQHLFSGSASARVATALHICALRFGSHSHSSVIIQLPLTHQDIAHLSGLTRETTSLELKKLEKEGLLTRRNRLLVVKNLSLLENKFQL</sequence>
<dbReference type="CDD" id="cd00038">
    <property type="entry name" value="CAP_ED"/>
    <property type="match status" value="1"/>
</dbReference>
<dbReference type="InterPro" id="IPR014710">
    <property type="entry name" value="RmlC-like_jellyroll"/>
</dbReference>
<dbReference type="AlphaFoldDB" id="A0A1F4YCV2"/>
<evidence type="ECO:0000256" key="3">
    <source>
        <dbReference type="ARBA" id="ARBA00023163"/>
    </source>
</evidence>
<gene>
    <name evidence="6" type="ORF">A2876_01480</name>
</gene>
<protein>
    <recommendedName>
        <fullName evidence="8">HTH crp-type domain-containing protein</fullName>
    </recommendedName>
</protein>
<dbReference type="PRINTS" id="PR00034">
    <property type="entry name" value="HTHCRP"/>
</dbReference>
<dbReference type="CDD" id="cd00092">
    <property type="entry name" value="HTH_CRP"/>
    <property type="match status" value="1"/>
</dbReference>
<dbReference type="SUPFAM" id="SSF51206">
    <property type="entry name" value="cAMP-binding domain-like"/>
    <property type="match status" value="1"/>
</dbReference>